<dbReference type="EMBL" id="CAJVPJ010000503">
    <property type="protein sequence ID" value="CAG8531530.1"/>
    <property type="molecule type" value="Genomic_DNA"/>
</dbReference>
<evidence type="ECO:0000259" key="6">
    <source>
        <dbReference type="PROSITE" id="PS50011"/>
    </source>
</evidence>
<evidence type="ECO:0000256" key="4">
    <source>
        <dbReference type="ARBA" id="ARBA00022840"/>
    </source>
</evidence>
<feature type="region of interest" description="Disordered" evidence="5">
    <location>
        <begin position="264"/>
        <end position="300"/>
    </location>
</feature>
<keyword evidence="3" id="KW-0418">Kinase</keyword>
<keyword evidence="8" id="KW-1185">Reference proteome</keyword>
<evidence type="ECO:0000313" key="8">
    <source>
        <dbReference type="Proteomes" id="UP000789572"/>
    </source>
</evidence>
<dbReference type="Pfam" id="PF00069">
    <property type="entry name" value="Pkinase"/>
    <property type="match status" value="1"/>
</dbReference>
<dbReference type="PANTHER" id="PTHR48016">
    <property type="entry name" value="MAP KINASE KINASE KINASE SSK2-RELATED-RELATED"/>
    <property type="match status" value="1"/>
</dbReference>
<keyword evidence="1" id="KW-0808">Transferase</keyword>
<keyword evidence="2" id="KW-0547">Nucleotide-binding</keyword>
<dbReference type="SUPFAM" id="SSF56112">
    <property type="entry name" value="Protein kinase-like (PK-like)"/>
    <property type="match status" value="1"/>
</dbReference>
<dbReference type="InterPro" id="IPR008271">
    <property type="entry name" value="Ser/Thr_kinase_AS"/>
</dbReference>
<dbReference type="GO" id="GO:0000165">
    <property type="term" value="P:MAPK cascade"/>
    <property type="evidence" value="ECO:0007669"/>
    <property type="project" value="UniProtKB-ARBA"/>
</dbReference>
<dbReference type="InterPro" id="IPR011009">
    <property type="entry name" value="Kinase-like_dom_sf"/>
</dbReference>
<dbReference type="SMART" id="SM00220">
    <property type="entry name" value="S_TKc"/>
    <property type="match status" value="1"/>
</dbReference>
<dbReference type="GO" id="GO:0004672">
    <property type="term" value="F:protein kinase activity"/>
    <property type="evidence" value="ECO:0007669"/>
    <property type="project" value="InterPro"/>
</dbReference>
<name>A0A9N9AIJ1_9GLOM</name>
<dbReference type="Proteomes" id="UP000789572">
    <property type="component" value="Unassembled WGS sequence"/>
</dbReference>
<dbReference type="InterPro" id="IPR050538">
    <property type="entry name" value="MAP_kinase_kinase_kinase"/>
</dbReference>
<comment type="caution">
    <text evidence="7">The sequence shown here is derived from an EMBL/GenBank/DDBJ whole genome shotgun (WGS) entry which is preliminary data.</text>
</comment>
<evidence type="ECO:0000256" key="1">
    <source>
        <dbReference type="ARBA" id="ARBA00022679"/>
    </source>
</evidence>
<proteinExistence type="predicted"/>
<accession>A0A9N9AIJ1</accession>
<evidence type="ECO:0000313" key="7">
    <source>
        <dbReference type="EMBL" id="CAG8531530.1"/>
    </source>
</evidence>
<organism evidence="7 8">
    <name type="scientific">Paraglomus occultum</name>
    <dbReference type="NCBI Taxonomy" id="144539"/>
    <lineage>
        <taxon>Eukaryota</taxon>
        <taxon>Fungi</taxon>
        <taxon>Fungi incertae sedis</taxon>
        <taxon>Mucoromycota</taxon>
        <taxon>Glomeromycotina</taxon>
        <taxon>Glomeromycetes</taxon>
        <taxon>Paraglomerales</taxon>
        <taxon>Paraglomeraceae</taxon>
        <taxon>Paraglomus</taxon>
    </lineage>
</organism>
<dbReference type="InterPro" id="IPR000719">
    <property type="entry name" value="Prot_kinase_dom"/>
</dbReference>
<dbReference type="AlphaFoldDB" id="A0A9N9AIJ1"/>
<reference evidence="7" key="1">
    <citation type="submission" date="2021-06" db="EMBL/GenBank/DDBJ databases">
        <authorList>
            <person name="Kallberg Y."/>
            <person name="Tangrot J."/>
            <person name="Rosling A."/>
        </authorList>
    </citation>
    <scope>NUCLEOTIDE SEQUENCE</scope>
    <source>
        <strain evidence="7">IA702</strain>
    </source>
</reference>
<feature type="domain" description="Protein kinase" evidence="6">
    <location>
        <begin position="25"/>
        <end position="288"/>
    </location>
</feature>
<gene>
    <name evidence="7" type="ORF">POCULU_LOCUS4084</name>
</gene>
<keyword evidence="4" id="KW-0067">ATP-binding</keyword>
<protein>
    <submittedName>
        <fullName evidence="7">8008_t:CDS:1</fullName>
    </submittedName>
</protein>
<evidence type="ECO:0000256" key="5">
    <source>
        <dbReference type="SAM" id="MobiDB-lite"/>
    </source>
</evidence>
<sequence>MENDVEYWNSDDEEAADPSAPTFKWIKGALISSGPFGNVYLGLNVVNGELMTVKQVEFPIGQSEKEDKKQSMLDGLQREISFLKELRHENLVQYLGFQYDQNCLCIISEYVPGPLSEIIKDYGPLEESLARSFVKQILRGLDYLHQRDIIHRDIKAANIFVDNKGVTKISDYGISKEMKEEIMSVTTAHRPSLQESVYWMAPEVVKQTTYTTKADIWSLGCLVIELFTGKRPFPTLHYAQAVFKIGSSCAPEIPEDISNDAKDFLKKTFEPDHTKRPSTSELRNHPFVTSKVEGSPQSYP</sequence>
<dbReference type="OrthoDB" id="266718at2759"/>
<evidence type="ECO:0000256" key="2">
    <source>
        <dbReference type="ARBA" id="ARBA00022741"/>
    </source>
</evidence>
<dbReference type="PROSITE" id="PS00108">
    <property type="entry name" value="PROTEIN_KINASE_ST"/>
    <property type="match status" value="1"/>
</dbReference>
<dbReference type="PROSITE" id="PS50011">
    <property type="entry name" value="PROTEIN_KINASE_DOM"/>
    <property type="match status" value="1"/>
</dbReference>
<dbReference type="Gene3D" id="1.10.510.10">
    <property type="entry name" value="Transferase(Phosphotransferase) domain 1"/>
    <property type="match status" value="1"/>
</dbReference>
<evidence type="ECO:0000256" key="3">
    <source>
        <dbReference type="ARBA" id="ARBA00022777"/>
    </source>
</evidence>
<dbReference type="GO" id="GO:0005524">
    <property type="term" value="F:ATP binding"/>
    <property type="evidence" value="ECO:0007669"/>
    <property type="project" value="UniProtKB-KW"/>
</dbReference>
<dbReference type="PANTHER" id="PTHR48016:SF56">
    <property type="entry name" value="MAPKK KINASE"/>
    <property type="match status" value="1"/>
</dbReference>
<feature type="compositionally biased region" description="Basic and acidic residues" evidence="5">
    <location>
        <begin position="264"/>
        <end position="275"/>
    </location>
</feature>